<dbReference type="GO" id="GO:0016567">
    <property type="term" value="P:protein ubiquitination"/>
    <property type="evidence" value="ECO:0007669"/>
    <property type="project" value="UniProtKB-UniPathway"/>
</dbReference>
<dbReference type="GO" id="GO:0005737">
    <property type="term" value="C:cytoplasm"/>
    <property type="evidence" value="ECO:0007669"/>
    <property type="project" value="TreeGrafter"/>
</dbReference>
<dbReference type="SUPFAM" id="SSF81383">
    <property type="entry name" value="F-box domain"/>
    <property type="match status" value="1"/>
</dbReference>
<feature type="region of interest" description="Disordered" evidence="5">
    <location>
        <begin position="48"/>
        <end position="120"/>
    </location>
</feature>
<gene>
    <name evidence="8" type="primary">LOC113797049</name>
</gene>
<evidence type="ECO:0000256" key="1">
    <source>
        <dbReference type="ARBA" id="ARBA00004123"/>
    </source>
</evidence>
<feature type="compositionally biased region" description="Basic and acidic residues" evidence="5">
    <location>
        <begin position="50"/>
        <end position="66"/>
    </location>
</feature>
<organism evidence="7 8">
    <name type="scientific">Dermatophagoides pteronyssinus</name>
    <name type="common">European house dust mite</name>
    <dbReference type="NCBI Taxonomy" id="6956"/>
    <lineage>
        <taxon>Eukaryota</taxon>
        <taxon>Metazoa</taxon>
        <taxon>Ecdysozoa</taxon>
        <taxon>Arthropoda</taxon>
        <taxon>Chelicerata</taxon>
        <taxon>Arachnida</taxon>
        <taxon>Acari</taxon>
        <taxon>Acariformes</taxon>
        <taxon>Sarcoptiformes</taxon>
        <taxon>Astigmata</taxon>
        <taxon>Psoroptidia</taxon>
        <taxon>Analgoidea</taxon>
        <taxon>Pyroglyphidae</taxon>
        <taxon>Dermatophagoidinae</taxon>
        <taxon>Dermatophagoides</taxon>
    </lineage>
</organism>
<comment type="pathway">
    <text evidence="2">Protein modification; protein ubiquitination.</text>
</comment>
<feature type="compositionally biased region" description="Low complexity" evidence="5">
    <location>
        <begin position="99"/>
        <end position="116"/>
    </location>
</feature>
<feature type="region of interest" description="Disordered" evidence="5">
    <location>
        <begin position="137"/>
        <end position="203"/>
    </location>
</feature>
<dbReference type="InterPro" id="IPR040394">
    <property type="entry name" value="FBX25/32"/>
</dbReference>
<proteinExistence type="predicted"/>
<feature type="compositionally biased region" description="Low complexity" evidence="5">
    <location>
        <begin position="167"/>
        <end position="197"/>
    </location>
</feature>
<evidence type="ECO:0000313" key="7">
    <source>
        <dbReference type="Proteomes" id="UP000515146"/>
    </source>
</evidence>
<dbReference type="InterPro" id="IPR036047">
    <property type="entry name" value="F-box-like_dom_sf"/>
</dbReference>
<evidence type="ECO:0000259" key="6">
    <source>
        <dbReference type="PROSITE" id="PS50181"/>
    </source>
</evidence>
<evidence type="ECO:0000256" key="3">
    <source>
        <dbReference type="ARBA" id="ARBA00022786"/>
    </source>
</evidence>
<sequence length="639" mass="73779">MPFIGQDWRSPGEVWIKTIEGWEPMKLLRKSHFVRHVVYQQQQQQLREQQLQRHEQQQQHYHHMDDCLPSSSSVSPSPNFDVDDHQTVDVELSPPPPKSSSSLSSSLDSNQSLQTDSDSENESILIGLNDNNNVIVVGGGDNHHLNHHRSSDPVPVPGKRDRHESGDSLTLATTTTTTTSSSSCCGSSSSLSNDSISEQQQNADDNSGFTIADIIQRLQRSSSQPIPMDILKESSEQIEIYYQQPYYRITMNPTREVQGSNIISDAFYRLDFCNAIRDIRRFAYVSKLLHLLITQNLTSLSGNATKALFWMLEEIAKQVASNKQNIHVIRELLIELREIVDKYLCWGRPLGSTSLWEQHLRTMERICEMTDAIEITPPKPGDGKPSWSELPEELIREILLRLSDYKDLKRSAQACQRMNSLLNEEQHIWKQLVKYHFTKDQLRWSLRMISNDNDQKIIIDWERLFHLLRKKFGLKEEYADCLFLCRYCRCLFWKSKNHPCILENPDLTRQVLVTSPLTGFKSTHHNHHSTKYPSSSNNSQQQQPLAAILRSRSLAFNHANNSLNQRPPMIPPNVQQQQQNQLPNEPVIVQNLPFFEHPLVIQRQRQRNDQDQDQTQTTFQKAPLHVPITPQAFLKFFSL</sequence>
<dbReference type="Pfam" id="PF12937">
    <property type="entry name" value="F-box-like"/>
    <property type="match status" value="1"/>
</dbReference>
<dbReference type="InterPro" id="IPR001810">
    <property type="entry name" value="F-box_dom"/>
</dbReference>
<feature type="compositionally biased region" description="Low complexity" evidence="5">
    <location>
        <begin position="69"/>
        <end position="78"/>
    </location>
</feature>
<feature type="region of interest" description="Disordered" evidence="5">
    <location>
        <begin position="522"/>
        <end position="542"/>
    </location>
</feature>
<dbReference type="GO" id="GO:0019005">
    <property type="term" value="C:SCF ubiquitin ligase complex"/>
    <property type="evidence" value="ECO:0007669"/>
    <property type="project" value="TreeGrafter"/>
</dbReference>
<evidence type="ECO:0000256" key="5">
    <source>
        <dbReference type="SAM" id="MobiDB-lite"/>
    </source>
</evidence>
<feature type="domain" description="F-box" evidence="6">
    <location>
        <begin position="384"/>
        <end position="432"/>
    </location>
</feature>
<protein>
    <submittedName>
        <fullName evidence="8">Uncharacterized protein LOC113797049 isoform X2</fullName>
    </submittedName>
</protein>
<dbReference type="UniPathway" id="UPA00143"/>
<accession>A0A6P6YD07</accession>
<keyword evidence="4" id="KW-0539">Nucleus</keyword>
<keyword evidence="7" id="KW-1185">Reference proteome</keyword>
<dbReference type="Gene3D" id="1.20.1280.50">
    <property type="match status" value="1"/>
</dbReference>
<evidence type="ECO:0000313" key="8">
    <source>
        <dbReference type="RefSeq" id="XP_027203165.1"/>
    </source>
</evidence>
<comment type="subcellular location">
    <subcellularLocation>
        <location evidence="1">Nucleus</location>
    </subcellularLocation>
</comment>
<dbReference type="RefSeq" id="XP_027203165.1">
    <property type="nucleotide sequence ID" value="XM_027347364.1"/>
</dbReference>
<dbReference type="PANTHER" id="PTHR13123:SF7">
    <property type="entry name" value="LD30288P"/>
    <property type="match status" value="1"/>
</dbReference>
<dbReference type="AlphaFoldDB" id="A0A6P6YD07"/>
<dbReference type="PROSITE" id="PS50181">
    <property type="entry name" value="FBOX"/>
    <property type="match status" value="1"/>
</dbReference>
<dbReference type="Proteomes" id="UP000515146">
    <property type="component" value="Unplaced"/>
</dbReference>
<dbReference type="CDD" id="cd09917">
    <property type="entry name" value="F-box_SF"/>
    <property type="match status" value="1"/>
</dbReference>
<keyword evidence="3" id="KW-0833">Ubl conjugation pathway</keyword>
<dbReference type="OrthoDB" id="9991467at2759"/>
<name>A0A6P6YD07_DERPT</name>
<evidence type="ECO:0000256" key="2">
    <source>
        <dbReference type="ARBA" id="ARBA00004906"/>
    </source>
</evidence>
<dbReference type="SMART" id="SM00256">
    <property type="entry name" value="FBOX"/>
    <property type="match status" value="1"/>
</dbReference>
<dbReference type="GO" id="GO:0005634">
    <property type="term" value="C:nucleus"/>
    <property type="evidence" value="ECO:0007669"/>
    <property type="project" value="UniProtKB-SubCell"/>
</dbReference>
<evidence type="ECO:0000256" key="4">
    <source>
        <dbReference type="ARBA" id="ARBA00023242"/>
    </source>
</evidence>
<reference evidence="8" key="1">
    <citation type="submission" date="2025-08" db="UniProtKB">
        <authorList>
            <consortium name="RefSeq"/>
        </authorList>
    </citation>
    <scope>IDENTIFICATION</scope>
    <source>
        <strain evidence="8">Airmid</strain>
    </source>
</reference>
<dbReference type="PANTHER" id="PTHR13123">
    <property type="entry name" value="LD30288P"/>
    <property type="match status" value="1"/>
</dbReference>